<feature type="compositionally biased region" description="Acidic residues" evidence="1">
    <location>
        <begin position="81"/>
        <end position="104"/>
    </location>
</feature>
<dbReference type="AlphaFoldDB" id="A0AA96UZF8"/>
<evidence type="ECO:0000256" key="1">
    <source>
        <dbReference type="SAM" id="MobiDB-lite"/>
    </source>
</evidence>
<organism evidence="3 4">
    <name type="scientific">Methanimicrococcus hongohii</name>
    <dbReference type="NCBI Taxonomy" id="3028295"/>
    <lineage>
        <taxon>Archaea</taxon>
        <taxon>Methanobacteriati</taxon>
        <taxon>Methanobacteriota</taxon>
        <taxon>Stenosarchaea group</taxon>
        <taxon>Methanomicrobia</taxon>
        <taxon>Methanosarcinales</taxon>
        <taxon>Methanosarcinaceae</taxon>
        <taxon>Methanimicrococcus</taxon>
    </lineage>
</organism>
<keyword evidence="4" id="KW-1185">Reference proteome</keyword>
<sequence>MDRKIIPAIILGALGFGLAWWSIYIIISNLDTASLTDFKAPIVFIITGIILVVFAVYYARGGGEPGGLPFDELEDETVELIYEEDDENKEEFEDENEAESESGSESENHLNESEENK</sequence>
<dbReference type="Proteomes" id="UP001302978">
    <property type="component" value="Chromosome"/>
</dbReference>
<dbReference type="GeneID" id="85194963"/>
<feature type="compositionally biased region" description="Basic and acidic residues" evidence="1">
    <location>
        <begin position="106"/>
        <end position="117"/>
    </location>
</feature>
<proteinExistence type="predicted"/>
<feature type="transmembrane region" description="Helical" evidence="2">
    <location>
        <begin position="39"/>
        <end position="59"/>
    </location>
</feature>
<keyword evidence="2" id="KW-1133">Transmembrane helix</keyword>
<reference evidence="3 4" key="1">
    <citation type="submission" date="2023-07" db="EMBL/GenBank/DDBJ databases">
        <title>Closed genoem sequence of Methanomicrococcus sp. Hf6.</title>
        <authorList>
            <person name="Poehlein A."/>
            <person name="Protasov E."/>
            <person name="Platt K."/>
            <person name="Reeh H."/>
            <person name="Daniel R."/>
            <person name="Brune A."/>
        </authorList>
    </citation>
    <scope>NUCLEOTIDE SEQUENCE [LARGE SCALE GENOMIC DNA]</scope>
    <source>
        <strain evidence="3 4">Hf6</strain>
    </source>
</reference>
<evidence type="ECO:0000313" key="4">
    <source>
        <dbReference type="Proteomes" id="UP001302978"/>
    </source>
</evidence>
<dbReference type="EMBL" id="CP131059">
    <property type="protein sequence ID" value="WNY23170.1"/>
    <property type="molecule type" value="Genomic_DNA"/>
</dbReference>
<gene>
    <name evidence="3" type="ORF">MmiHf6_04740</name>
</gene>
<keyword evidence="2" id="KW-0472">Membrane</keyword>
<keyword evidence="2" id="KW-0812">Transmembrane</keyword>
<protein>
    <submittedName>
        <fullName evidence="3">Uncharacterized protein</fullName>
    </submittedName>
</protein>
<accession>A0AA96UZF8</accession>
<feature type="transmembrane region" description="Helical" evidence="2">
    <location>
        <begin position="5"/>
        <end position="27"/>
    </location>
</feature>
<dbReference type="KEGG" id="mehf:MmiHf6_04740"/>
<dbReference type="RefSeq" id="WP_316558179.1">
    <property type="nucleotide sequence ID" value="NZ_CP131059.1"/>
</dbReference>
<name>A0AA96UZF8_9EURY</name>
<evidence type="ECO:0000256" key="2">
    <source>
        <dbReference type="SAM" id="Phobius"/>
    </source>
</evidence>
<evidence type="ECO:0000313" key="3">
    <source>
        <dbReference type="EMBL" id="WNY23170.1"/>
    </source>
</evidence>
<feature type="region of interest" description="Disordered" evidence="1">
    <location>
        <begin position="81"/>
        <end position="117"/>
    </location>
</feature>